<accession>A0ACC0Z8D2</accession>
<sequence length="1493" mass="166709">MIISCMLYQCNSDSFSEILRCCLPSICGFDILKGIINMLEVLLSVFCGTCSHAEEGRFNSVHLSFACFKNVSIISVDILVLLMILIFFMLGLFSKRIENSLNSHGLLPVQITSAIYNVVLGLVQLGLGLWILGEKIGAKKTVLPLYEWLVVLFQGFTWMLLSFTVSFKLQQLRHTIIMKLGSILAFLLSMFLCITSVWEAIRQETTSVKMVLDILSFPGAILLLFCAFWGPKYTNYNQDVNNDTLYAPLRDEDINTSGECANEDDNEEGLVTPFAHAGLLSKMTFWWLNPLIAKRKKKILEEKDVPQLCLADRAKTCYSLLIGELNNRKNNRSSEHPSIIRSIISCHWKSILSSGFLALIKVITISSGPLFLKAFISVAEGETIFRYEVYALALGLFLVKCIESLAGRHWYFQSRLIGLQVKSSLCAAIYSKQLRLSNAAKVEHTSGDIVNYVTVDAYRVGEFPYWFHQIWSTILQLCISLVIVYYCVGLATIATIIVLTLTVFGNSPIGKLQHKYQANFMIAQNQRLMVITEALVNMKVLKLYAWESYFRNVIERLRSEEYKWLTALQLQKGYYLVLFWSASVLIGAATLVTCYFLGISLNSSNVFTFLAILRIIQGPIRSLPDVLGVFIEAKVSVDRIANFLEAPELKNSNIRQIINETELKPSVLINSADLSWASDLLKPTLRNINLEIKPGEKFAICGEVGAGKSTLLAAILGELPSIEGSIKVYGTVAYVSQTAWIQTGTIQENVLFGTAMDHCRYHQVLEKCSLVKDLEMLPFGDLTQIGERGVNLSGGQKQRIQLARALYQDRDIYLLDDPFSALDAQTAKSLFIEYVMGALSGKTVLLVTHQVDFLPAFDSVLLLYEGEITHAAKYDQLLATNKEFQNLVNAHKDTMGEETLLELAPSKHNKHYDGEIKNINYEEQSNAAVGDQLIKEEERETGDIGLKPYRDYFSHNKGLLYFSLSNLAHLMFLVAQILQSWWLAAYIKEGSTKTLKLVIVYSGIGVVMIIFLLIRSYLVAYLSLEASESIFDKLLTSLFRAPMAFYDSTPVGRILSRVSSDLSIVDLDLGFKVTLAVGNSHDSYLHLYSVVCSYLASLDSCYTRGISDNSLAGAVTIRAFEDEERFFAKNLDLIDKNSTSSFHSFTAKEWLIQRLETLSAIVIATSALFTTLLHQGYGGSGYIGIALSFGLTVNEFLVYSASEQCVVADLIVSVERLNQYIHIPSEAPEEIEENRPPPNWPATGKVEINDLQIRYRPNAPLVLRGITCTFEGGHKIGIVGRTGSGKTTLISALFRLVEPTGGNIIIDGLDITSIGLHDLRSNLGIIPQDPTLFSGSLRYNLDPLSQFTDQEIWEVLEKCHLREVIQEKQEGLNSLVVQDGTNWSVGQRQLIGLGRVLLKRCQILALDEATASIDNATDSALQKTIRAEFANCTVITVAHRIPTVMDCTMVLAISDGKIVEYDEPMKLLQREHSLFGQLVKEYWSHAANKDSAL</sequence>
<reference evidence="2" key="1">
    <citation type="journal article" date="2023" name="G3 (Bethesda)">
        <title>Genome assembly and association tests identify interacting loci associated with vigor, precocity, and sex in interspecific pistachio rootstocks.</title>
        <authorList>
            <person name="Palmer W."/>
            <person name="Jacygrad E."/>
            <person name="Sagayaradj S."/>
            <person name="Cavanaugh K."/>
            <person name="Han R."/>
            <person name="Bertier L."/>
            <person name="Beede B."/>
            <person name="Kafkas S."/>
            <person name="Golino D."/>
            <person name="Preece J."/>
            <person name="Michelmore R."/>
        </authorList>
    </citation>
    <scope>NUCLEOTIDE SEQUENCE [LARGE SCALE GENOMIC DNA]</scope>
</reference>
<dbReference type="EMBL" id="CM047737">
    <property type="protein sequence ID" value="KAJ0047669.1"/>
    <property type="molecule type" value="Genomic_DNA"/>
</dbReference>
<keyword evidence="2" id="KW-1185">Reference proteome</keyword>
<protein>
    <submittedName>
        <fullName evidence="1">Uncharacterized protein</fullName>
    </submittedName>
</protein>
<comment type="caution">
    <text evidence="1">The sequence shown here is derived from an EMBL/GenBank/DDBJ whole genome shotgun (WGS) entry which is preliminary data.</text>
</comment>
<organism evidence="1 2">
    <name type="scientific">Pistacia integerrima</name>
    <dbReference type="NCBI Taxonomy" id="434235"/>
    <lineage>
        <taxon>Eukaryota</taxon>
        <taxon>Viridiplantae</taxon>
        <taxon>Streptophyta</taxon>
        <taxon>Embryophyta</taxon>
        <taxon>Tracheophyta</taxon>
        <taxon>Spermatophyta</taxon>
        <taxon>Magnoliopsida</taxon>
        <taxon>eudicotyledons</taxon>
        <taxon>Gunneridae</taxon>
        <taxon>Pentapetalae</taxon>
        <taxon>rosids</taxon>
        <taxon>malvids</taxon>
        <taxon>Sapindales</taxon>
        <taxon>Anacardiaceae</taxon>
        <taxon>Pistacia</taxon>
    </lineage>
</organism>
<gene>
    <name evidence="1" type="ORF">Pint_15045</name>
</gene>
<dbReference type="Proteomes" id="UP001163603">
    <property type="component" value="Chromosome 2"/>
</dbReference>
<evidence type="ECO:0000313" key="2">
    <source>
        <dbReference type="Proteomes" id="UP001163603"/>
    </source>
</evidence>
<evidence type="ECO:0000313" key="1">
    <source>
        <dbReference type="EMBL" id="KAJ0047669.1"/>
    </source>
</evidence>
<proteinExistence type="predicted"/>
<name>A0ACC0Z8D2_9ROSI</name>